<reference evidence="1 2" key="1">
    <citation type="submission" date="2018-03" db="EMBL/GenBank/DDBJ databases">
        <title>Genomic Encyclopedia of Type Strains, Phase III (KMG-III): the genomes of soil and plant-associated and newly described type strains.</title>
        <authorList>
            <person name="Whitman W."/>
        </authorList>
    </citation>
    <scope>NUCLEOTIDE SEQUENCE [LARGE SCALE GENOMIC DNA]</scope>
    <source>
        <strain evidence="1 2">MWH-P2sevCIIIb</strain>
    </source>
</reference>
<dbReference type="Proteomes" id="UP000238308">
    <property type="component" value="Unassembled WGS sequence"/>
</dbReference>
<dbReference type="InterPro" id="IPR014917">
    <property type="entry name" value="DUF1800"/>
</dbReference>
<accession>A0A2T0XL57</accession>
<organism evidence="1 2">
    <name type="scientific">Jezberella montanilacus</name>
    <dbReference type="NCBI Taxonomy" id="323426"/>
    <lineage>
        <taxon>Bacteria</taxon>
        <taxon>Pseudomonadati</taxon>
        <taxon>Pseudomonadota</taxon>
        <taxon>Betaproteobacteria</taxon>
        <taxon>Burkholderiales</taxon>
        <taxon>Alcaligenaceae</taxon>
        <taxon>Jezberella</taxon>
    </lineage>
</organism>
<dbReference type="RefSeq" id="WP_106226957.1">
    <property type="nucleotide sequence ID" value="NZ_PVTV01000011.1"/>
</dbReference>
<name>A0A2T0XL57_9BURK</name>
<keyword evidence="2" id="KW-1185">Reference proteome</keyword>
<dbReference type="AlphaFoldDB" id="A0A2T0XL57"/>
<evidence type="ECO:0000313" key="2">
    <source>
        <dbReference type="Proteomes" id="UP000238308"/>
    </source>
</evidence>
<proteinExistence type="predicted"/>
<dbReference type="EMBL" id="PVTV01000011">
    <property type="protein sequence ID" value="PRY99689.1"/>
    <property type="molecule type" value="Genomic_DNA"/>
</dbReference>
<sequence>MSKELSQTALRIRYPAGQYNDGRAWPALDELRPMSLLHADLPALFPYVAREEAVPHPERRRPRQETQAAALLNAVRSQNPWKDQWVGFWRDHFSVNGYEGGVEAFIPHFEREVIQRHALGNFRQFLEATTTHPCMLFYLNNRSSKAGNANENYARELFELHTLGRDAYLNDLYAEWRSVPGAAQAKPQGYIDQDVYEAARAFTGWTVEDGSGIGGGQRLEKTGRFKYVEAWHDNYQKRVLATEFNPYSGAMKDGQRVLDLCASHPATAHHVMTKLVRRMISDNPPKALIDSTTKLFIQHLRAPNQLALVYQHLAKEALRMPESQRQKVRNPMRLVAVFAQAVQLPFDLTQANILGPIEAAGPAIYSWVSPEGPPDGVSSLLSAGYLRQRISLIQGLAENWWDTGEWDPYRGLSRSASYAQLMSHWDVALLGEPRPELWQAILTAQQINPADTVLSVKEARKMIGYLAWSPSFQTEAIKPDTDLPV</sequence>
<dbReference type="Pfam" id="PF08811">
    <property type="entry name" value="DUF1800"/>
    <property type="match status" value="1"/>
</dbReference>
<comment type="caution">
    <text evidence="1">The sequence shown here is derived from an EMBL/GenBank/DDBJ whole genome shotgun (WGS) entry which is preliminary data.</text>
</comment>
<gene>
    <name evidence="1" type="ORF">BCM14_1142</name>
</gene>
<protein>
    <submittedName>
        <fullName evidence="1">Uncharacterized protein DUF1800</fullName>
    </submittedName>
</protein>
<dbReference type="OrthoDB" id="9772295at2"/>
<evidence type="ECO:0000313" key="1">
    <source>
        <dbReference type="EMBL" id="PRY99689.1"/>
    </source>
</evidence>